<name>A0A9P4YUI8_9HYPO</name>
<feature type="chain" id="PRO_5040277525" evidence="2">
    <location>
        <begin position="25"/>
        <end position="652"/>
    </location>
</feature>
<evidence type="ECO:0000313" key="4">
    <source>
        <dbReference type="EMBL" id="KAF4121274.1"/>
    </source>
</evidence>
<feature type="region of interest" description="Disordered" evidence="1">
    <location>
        <begin position="37"/>
        <end position="84"/>
    </location>
</feature>
<evidence type="ECO:0000313" key="5">
    <source>
        <dbReference type="Proteomes" id="UP000749293"/>
    </source>
</evidence>
<evidence type="ECO:0000256" key="2">
    <source>
        <dbReference type="SAM" id="SignalP"/>
    </source>
</evidence>
<gene>
    <name evidence="4" type="ORF">GMORB2_2236</name>
</gene>
<dbReference type="OrthoDB" id="541052at2759"/>
<dbReference type="Proteomes" id="UP000749293">
    <property type="component" value="Unassembled WGS sequence"/>
</dbReference>
<dbReference type="EMBL" id="JAANYQ010000013">
    <property type="protein sequence ID" value="KAF4121274.1"/>
    <property type="molecule type" value="Genomic_DNA"/>
</dbReference>
<keyword evidence="2" id="KW-0732">Signal</keyword>
<feature type="domain" description="Glycosyl transferase CAP10" evidence="3">
    <location>
        <begin position="321"/>
        <end position="624"/>
    </location>
</feature>
<dbReference type="PANTHER" id="PTHR12203">
    <property type="entry name" value="KDEL LYS-ASP-GLU-LEU CONTAINING - RELATED"/>
    <property type="match status" value="1"/>
</dbReference>
<comment type="caution">
    <text evidence="4">The sequence shown here is derived from an EMBL/GenBank/DDBJ whole genome shotgun (WGS) entry which is preliminary data.</text>
</comment>
<proteinExistence type="predicted"/>
<dbReference type="InterPro" id="IPR051091">
    <property type="entry name" value="O-Glucosyltr/Glycosyltrsf_90"/>
</dbReference>
<dbReference type="SMART" id="SM00672">
    <property type="entry name" value="CAP10"/>
    <property type="match status" value="1"/>
</dbReference>
<evidence type="ECO:0000256" key="1">
    <source>
        <dbReference type="SAM" id="MobiDB-lite"/>
    </source>
</evidence>
<sequence length="652" mass="74025">MRRRTRGSAVVVALFMFCVYCVCTLSMRTRAEQAALAGAGDPSGPDAAAAPPPPPLPSRTTWDDPPAVHGNGANTPKKATSTGIHPIEELVGDAQREFDATKSRQSTTLRQAVDEYRRRYKMPPPPHFDKWFEFARKNNVQLIDEFDTIYELMTPFWGLKPKTTRERAKEALGGDNFLLGVAIRDGKVAFMEGQGDDWQREATQGMLDKFVEYLPDMDLAFNVHDEPRVVVPHDDMTRLVGKARGVNMPAANAVAKPVNEFSPTPAEIAKGSMTFDETKVTRFNVFAHQPTWTHSRMSCPPDSPARVLEEDDRVDAMSDYGYGDLGFVYNATALSDICLSPSLSTTYGFFDRPNSYDIVHDLFPIFSQSKISSYADIIYPSPWYWYGKVSYDESQDIAWADKRDQLYWRGSTTGGFSRNGGWRRQHRQHFVQKINSPDETTIMTDVPQDDGTAAATSASQHNWRTKTVSRGDYRDLIDVKFSHVGQCDPGDCDAQINFFGLAEQAMQHAAWAYKYLVDLDGNAFSGRFYAFLQSRSLVFKMALFREWHYEWLRPWIHYVPLTLRGDEWLEAIRYFARDKETGQALGRNIANDGRTWANKVLRNEDLEAWFFRLLLEYARVIDDNREIIGFDPSSADKRLPLQPRETPGPVLA</sequence>
<reference evidence="4" key="1">
    <citation type="submission" date="2020-03" db="EMBL/GenBank/DDBJ databases">
        <title>Site-based positive gene gene selection in Geosmithia morbida across the United States reveals a broad range of putative effectors and factors for local host and environmental adapation.</title>
        <authorList>
            <person name="Onufrak A."/>
            <person name="Murdoch R.W."/>
            <person name="Gazis R."/>
            <person name="Huff M."/>
            <person name="Staton M."/>
            <person name="Klingeman W."/>
            <person name="Hadziabdic D."/>
        </authorList>
    </citation>
    <scope>NUCLEOTIDE SEQUENCE</scope>
    <source>
        <strain evidence="4">1262</strain>
    </source>
</reference>
<protein>
    <submittedName>
        <fullName evidence="4">CAP10</fullName>
    </submittedName>
</protein>
<dbReference type="AlphaFoldDB" id="A0A9P4YUI8"/>
<accession>A0A9P4YUI8</accession>
<evidence type="ECO:0000259" key="3">
    <source>
        <dbReference type="SMART" id="SM00672"/>
    </source>
</evidence>
<dbReference type="GeneID" id="55968466"/>
<organism evidence="4 5">
    <name type="scientific">Geosmithia morbida</name>
    <dbReference type="NCBI Taxonomy" id="1094350"/>
    <lineage>
        <taxon>Eukaryota</taxon>
        <taxon>Fungi</taxon>
        <taxon>Dikarya</taxon>
        <taxon>Ascomycota</taxon>
        <taxon>Pezizomycotina</taxon>
        <taxon>Sordariomycetes</taxon>
        <taxon>Hypocreomycetidae</taxon>
        <taxon>Hypocreales</taxon>
        <taxon>Bionectriaceae</taxon>
        <taxon>Geosmithia</taxon>
    </lineage>
</organism>
<feature type="compositionally biased region" description="Low complexity" evidence="1">
    <location>
        <begin position="37"/>
        <end position="49"/>
    </location>
</feature>
<feature type="compositionally biased region" description="Polar residues" evidence="1">
    <location>
        <begin position="72"/>
        <end position="83"/>
    </location>
</feature>
<feature type="signal peptide" evidence="2">
    <location>
        <begin position="1"/>
        <end position="24"/>
    </location>
</feature>
<dbReference type="RefSeq" id="XP_035319926.1">
    <property type="nucleotide sequence ID" value="XM_035464216.1"/>
</dbReference>
<dbReference type="InterPro" id="IPR006598">
    <property type="entry name" value="CAP10"/>
</dbReference>
<dbReference type="Pfam" id="PF05686">
    <property type="entry name" value="Glyco_transf_90"/>
    <property type="match status" value="1"/>
</dbReference>
<keyword evidence="5" id="KW-1185">Reference proteome</keyword>
<dbReference type="PANTHER" id="PTHR12203:SF104">
    <property type="entry name" value="PROTEIN CAP1, PUTATIVE (AFU_ORTHOLOGUE AFUA_1G05595)-RELATED"/>
    <property type="match status" value="1"/>
</dbReference>